<name>A0A091C7N3_9ENTE</name>
<sequence>MIIDSPYQYLTSEISRSLRQSPIKNEVSKINFLPENTIQNVLYPLEKSFHESFTFKPNVTATVLQTAFPSNKISEYMEHAIQLPNLSITPTILGNLDNAKVDFRIKVSAQETFRNLSELFTQSFQSINVDSNDSFVDFDEKLSEFLAKTHEESYYDEKICAIEKAVVQIYEKQERGQETLDKIAEHTEKNDNPTKFFHGKLGSFIGSCSKVITLVETTKYAYKLIAWLNDFIQTLS</sequence>
<organism evidence="1 2">
    <name type="scientific">Tetragenococcus muriaticus 3MR10-3</name>
    <dbReference type="NCBI Taxonomy" id="1302648"/>
    <lineage>
        <taxon>Bacteria</taxon>
        <taxon>Bacillati</taxon>
        <taxon>Bacillota</taxon>
        <taxon>Bacilli</taxon>
        <taxon>Lactobacillales</taxon>
        <taxon>Enterococcaceae</taxon>
        <taxon>Tetragenococcus</taxon>
    </lineage>
</organism>
<dbReference type="AlphaFoldDB" id="A0A091C7N3"/>
<dbReference type="PATRIC" id="fig|1302648.3.peg.586"/>
<reference evidence="1 2" key="1">
    <citation type="submission" date="2014-08" db="EMBL/GenBank/DDBJ databases">
        <title>Genome sequence of Tetragenococcus muriaticus.</title>
        <authorList>
            <person name="Chuea-nongthon C."/>
            <person name="Rodtong S."/>
            <person name="Yongsawatdigul J."/>
            <person name="Steele J.L."/>
            <person name="Liu X.-y."/>
            <person name="Speers J."/>
            <person name="Glasner J.D."/>
            <person name="Neeno-Eckwall E.C."/>
        </authorList>
    </citation>
    <scope>NUCLEOTIDE SEQUENCE [LARGE SCALE GENOMIC DNA]</scope>
    <source>
        <strain evidence="1 2">3MR10-3</strain>
    </source>
</reference>
<accession>A0A091C7N3</accession>
<proteinExistence type="predicted"/>
<protein>
    <submittedName>
        <fullName evidence="1">Uncharacterized protein</fullName>
    </submittedName>
</protein>
<evidence type="ECO:0000313" key="2">
    <source>
        <dbReference type="Proteomes" id="UP000029381"/>
    </source>
</evidence>
<evidence type="ECO:0000313" key="1">
    <source>
        <dbReference type="EMBL" id="KFN92142.1"/>
    </source>
</evidence>
<comment type="caution">
    <text evidence="1">The sequence shown here is derived from an EMBL/GenBank/DDBJ whole genome shotgun (WGS) entry which is preliminary data.</text>
</comment>
<dbReference type="Proteomes" id="UP000029381">
    <property type="component" value="Unassembled WGS sequence"/>
</dbReference>
<dbReference type="EMBL" id="JPVT01000058">
    <property type="protein sequence ID" value="KFN92142.1"/>
    <property type="molecule type" value="Genomic_DNA"/>
</dbReference>
<keyword evidence="2" id="KW-1185">Reference proteome</keyword>
<gene>
    <name evidence="1" type="ORF">TMU3MR103_0603</name>
</gene>